<feature type="region of interest" description="Disordered" evidence="1">
    <location>
        <begin position="1"/>
        <end position="21"/>
    </location>
</feature>
<organism evidence="2 3">
    <name type="scientific">Novipirellula aureliae</name>
    <dbReference type="NCBI Taxonomy" id="2527966"/>
    <lineage>
        <taxon>Bacteria</taxon>
        <taxon>Pseudomonadati</taxon>
        <taxon>Planctomycetota</taxon>
        <taxon>Planctomycetia</taxon>
        <taxon>Pirellulales</taxon>
        <taxon>Pirellulaceae</taxon>
        <taxon>Novipirellula</taxon>
    </lineage>
</organism>
<name>A0A5C6DYV4_9BACT</name>
<keyword evidence="3" id="KW-1185">Reference proteome</keyword>
<evidence type="ECO:0000256" key="1">
    <source>
        <dbReference type="SAM" id="MobiDB-lite"/>
    </source>
</evidence>
<protein>
    <submittedName>
        <fullName evidence="2">Uncharacterized protein</fullName>
    </submittedName>
</protein>
<accession>A0A5C6DYV4</accession>
<reference evidence="2 3" key="1">
    <citation type="submission" date="2019-02" db="EMBL/GenBank/DDBJ databases">
        <title>Deep-cultivation of Planctomycetes and their phenomic and genomic characterization uncovers novel biology.</title>
        <authorList>
            <person name="Wiegand S."/>
            <person name="Jogler M."/>
            <person name="Boedeker C."/>
            <person name="Pinto D."/>
            <person name="Vollmers J."/>
            <person name="Rivas-Marin E."/>
            <person name="Kohn T."/>
            <person name="Peeters S.H."/>
            <person name="Heuer A."/>
            <person name="Rast P."/>
            <person name="Oberbeckmann S."/>
            <person name="Bunk B."/>
            <person name="Jeske O."/>
            <person name="Meyerdierks A."/>
            <person name="Storesund J.E."/>
            <person name="Kallscheuer N."/>
            <person name="Luecker S."/>
            <person name="Lage O.M."/>
            <person name="Pohl T."/>
            <person name="Merkel B.J."/>
            <person name="Hornburger P."/>
            <person name="Mueller R.-W."/>
            <person name="Bruemmer F."/>
            <person name="Labrenz M."/>
            <person name="Spormann A.M."/>
            <person name="Op Den Camp H."/>
            <person name="Overmann J."/>
            <person name="Amann R."/>
            <person name="Jetten M.S.M."/>
            <person name="Mascher T."/>
            <person name="Medema M.H."/>
            <person name="Devos D.P."/>
            <person name="Kaster A.-K."/>
            <person name="Ovreas L."/>
            <person name="Rohde M."/>
            <person name="Galperin M.Y."/>
            <person name="Jogler C."/>
        </authorList>
    </citation>
    <scope>NUCLEOTIDE SEQUENCE [LARGE SCALE GENOMIC DNA]</scope>
    <source>
        <strain evidence="2 3">Q31b</strain>
    </source>
</reference>
<gene>
    <name evidence="2" type="ORF">Q31b_35910</name>
</gene>
<comment type="caution">
    <text evidence="2">The sequence shown here is derived from an EMBL/GenBank/DDBJ whole genome shotgun (WGS) entry which is preliminary data.</text>
</comment>
<evidence type="ECO:0000313" key="2">
    <source>
        <dbReference type="EMBL" id="TWU40246.1"/>
    </source>
</evidence>
<dbReference type="Proteomes" id="UP000315471">
    <property type="component" value="Unassembled WGS sequence"/>
</dbReference>
<dbReference type="EMBL" id="SJPY01000005">
    <property type="protein sequence ID" value="TWU40246.1"/>
    <property type="molecule type" value="Genomic_DNA"/>
</dbReference>
<proteinExistence type="predicted"/>
<sequence>MGFGTLGKGELRNEAGSAPRRPYQIWPNFGNVEEIDWLVCLDAGCLAVWS</sequence>
<evidence type="ECO:0000313" key="3">
    <source>
        <dbReference type="Proteomes" id="UP000315471"/>
    </source>
</evidence>
<dbReference type="AlphaFoldDB" id="A0A5C6DYV4"/>